<accession>A0A1W1UQK0</accession>
<dbReference type="EMBL" id="FWWU01000006">
    <property type="protein sequence ID" value="SMB83313.1"/>
    <property type="molecule type" value="Genomic_DNA"/>
</dbReference>
<keyword evidence="2" id="KW-1185">Reference proteome</keyword>
<name>A0A1W1UQK0_9DEIO</name>
<evidence type="ECO:0000313" key="1">
    <source>
        <dbReference type="EMBL" id="SMB83313.1"/>
    </source>
</evidence>
<evidence type="ECO:0000313" key="2">
    <source>
        <dbReference type="Proteomes" id="UP000192582"/>
    </source>
</evidence>
<protein>
    <submittedName>
        <fullName evidence="1">Uncharacterized protein</fullName>
    </submittedName>
</protein>
<reference evidence="1 2" key="1">
    <citation type="submission" date="2017-04" db="EMBL/GenBank/DDBJ databases">
        <authorList>
            <person name="Afonso C.L."/>
            <person name="Miller P.J."/>
            <person name="Scott M.A."/>
            <person name="Spackman E."/>
            <person name="Goraichik I."/>
            <person name="Dimitrov K.M."/>
            <person name="Suarez D.L."/>
            <person name="Swayne D.E."/>
        </authorList>
    </citation>
    <scope>NUCLEOTIDE SEQUENCE [LARGE SCALE GENOMIC DNA]</scope>
    <source>
        <strain evidence="1 2">KR-140</strain>
    </source>
</reference>
<dbReference type="Proteomes" id="UP000192582">
    <property type="component" value="Unassembled WGS sequence"/>
</dbReference>
<organism evidence="1 2">
    <name type="scientific">Deinococcus hopiensis KR-140</name>
    <dbReference type="NCBI Taxonomy" id="695939"/>
    <lineage>
        <taxon>Bacteria</taxon>
        <taxon>Thermotogati</taxon>
        <taxon>Deinococcota</taxon>
        <taxon>Deinococci</taxon>
        <taxon>Deinococcales</taxon>
        <taxon>Deinococcaceae</taxon>
        <taxon>Deinococcus</taxon>
    </lineage>
</organism>
<gene>
    <name evidence="1" type="ORF">SAMN00790413_04348</name>
</gene>
<proteinExistence type="predicted"/>
<dbReference type="AlphaFoldDB" id="A0A1W1UQK0"/>
<sequence length="66" mass="7149">MNDAHKQEMAESLLLHTVMFGAFAEARKEDPNSRAEFGQGLQQGTASLGLDLGKVDLTNQGFAVKK</sequence>